<evidence type="ECO:0000313" key="2">
    <source>
        <dbReference type="EMBL" id="RKF27340.1"/>
    </source>
</evidence>
<dbReference type="AlphaFoldDB" id="A0A420F317"/>
<sequence length="382" mass="40015">MVSGPERLLRHRDDPAHATFLELFFDLAFVFALNQLSTALLADLSIGAALRTALLLAAIWWLWVTTTWAADWYAPGTRVLRVLLVGSALGGLLMGAATPQALGERAGLFAGALVAVGVCRGLLGIVVLRHHPRRRRSLRILCWFTAGGLLWTAGVFAPAARVPLWTLALVIDYSGPSLGWPVPGLGRAAPEELRLTGRHLAERFQQVFVISLGELILTAGLVYSEVGARPAHTAAFLLVFATAVLLGLLYVTPAGQQLAPAIERADPTRLGPTSAYLHFVIVAGVVTTAAGAELAIAHPAEAGAVAVVVAGPALFLTGRLLLSAAIHRRISWPRLAGIPVLAAVGVLAADLPLLAASAGIVVILSVVSVVDRAGVLTARQVV</sequence>
<dbReference type="Proteomes" id="UP000285744">
    <property type="component" value="Unassembled WGS sequence"/>
</dbReference>
<evidence type="ECO:0000256" key="1">
    <source>
        <dbReference type="SAM" id="Phobius"/>
    </source>
</evidence>
<reference evidence="2 3" key="1">
    <citation type="journal article" date="2018" name="Int. J. Syst. Evol. Microbiol.">
        <title>Micromonospora globbae sp. nov., an endophytic actinomycete isolated from roots of Globba winitii C. H. Wright.</title>
        <authorList>
            <person name="Kuncharoen N."/>
            <person name="Pittayakhajonwut P."/>
            <person name="Tanasupawat S."/>
        </authorList>
    </citation>
    <scope>NUCLEOTIDE SEQUENCE [LARGE SCALE GENOMIC DNA]</scope>
    <source>
        <strain evidence="2 3">WPS1-2</strain>
    </source>
</reference>
<feature type="transmembrane region" description="Helical" evidence="1">
    <location>
        <begin position="82"/>
        <end position="102"/>
    </location>
</feature>
<organism evidence="2 3">
    <name type="scientific">Micromonospora globbae</name>
    <dbReference type="NCBI Taxonomy" id="1894969"/>
    <lineage>
        <taxon>Bacteria</taxon>
        <taxon>Bacillati</taxon>
        <taxon>Actinomycetota</taxon>
        <taxon>Actinomycetes</taxon>
        <taxon>Micromonosporales</taxon>
        <taxon>Micromonosporaceae</taxon>
        <taxon>Micromonospora</taxon>
    </lineage>
</organism>
<feature type="transmembrane region" description="Helical" evidence="1">
    <location>
        <begin position="235"/>
        <end position="255"/>
    </location>
</feature>
<keyword evidence="1" id="KW-1133">Transmembrane helix</keyword>
<feature type="transmembrane region" description="Helical" evidence="1">
    <location>
        <begin position="140"/>
        <end position="160"/>
    </location>
</feature>
<evidence type="ECO:0000313" key="3">
    <source>
        <dbReference type="Proteomes" id="UP000285744"/>
    </source>
</evidence>
<keyword evidence="1" id="KW-0472">Membrane</keyword>
<accession>A0A420F317</accession>
<dbReference type="EMBL" id="RAQQ01000006">
    <property type="protein sequence ID" value="RKF27340.1"/>
    <property type="molecule type" value="Genomic_DNA"/>
</dbReference>
<feature type="transmembrane region" description="Helical" evidence="1">
    <location>
        <begin position="20"/>
        <end position="42"/>
    </location>
</feature>
<feature type="transmembrane region" description="Helical" evidence="1">
    <location>
        <begin position="108"/>
        <end position="128"/>
    </location>
</feature>
<gene>
    <name evidence="2" type="ORF">D7I43_09705</name>
</gene>
<proteinExistence type="predicted"/>
<dbReference type="InterPro" id="IPR010640">
    <property type="entry name" value="Low_temperature_requirement_A"/>
</dbReference>
<feature type="transmembrane region" description="Helical" evidence="1">
    <location>
        <begin position="275"/>
        <end position="296"/>
    </location>
</feature>
<feature type="transmembrane region" description="Helical" evidence="1">
    <location>
        <begin position="303"/>
        <end position="326"/>
    </location>
</feature>
<dbReference type="PANTHER" id="PTHR36840">
    <property type="entry name" value="BLL5714 PROTEIN"/>
    <property type="match status" value="1"/>
</dbReference>
<dbReference type="RefSeq" id="WP_120328109.1">
    <property type="nucleotide sequence ID" value="NZ_CP109307.1"/>
</dbReference>
<name>A0A420F317_9ACTN</name>
<dbReference type="OrthoDB" id="7698234at2"/>
<dbReference type="Pfam" id="PF06772">
    <property type="entry name" value="LtrA"/>
    <property type="match status" value="1"/>
</dbReference>
<feature type="transmembrane region" description="Helical" evidence="1">
    <location>
        <begin position="48"/>
        <end position="70"/>
    </location>
</feature>
<keyword evidence="1" id="KW-0812">Transmembrane</keyword>
<dbReference type="PANTHER" id="PTHR36840:SF1">
    <property type="entry name" value="BLL5714 PROTEIN"/>
    <property type="match status" value="1"/>
</dbReference>
<feature type="transmembrane region" description="Helical" evidence="1">
    <location>
        <begin position="338"/>
        <end position="370"/>
    </location>
</feature>
<feature type="transmembrane region" description="Helical" evidence="1">
    <location>
        <begin position="204"/>
        <end position="223"/>
    </location>
</feature>
<protein>
    <submittedName>
        <fullName evidence="2">Low temperature requirement protein A</fullName>
    </submittedName>
</protein>
<comment type="caution">
    <text evidence="2">The sequence shown here is derived from an EMBL/GenBank/DDBJ whole genome shotgun (WGS) entry which is preliminary data.</text>
</comment>